<sequence length="312" mass="34136">MSADRDRLLPACAPAHTFITELAALPRCTLPSVTPARSDHQLSITFEAFLATHARKWLTYAYLHTGSEAAAREVALSAYEQLGRLWPHALRQASVEAYAWSVLKERVVEWLYDHQQPTALTETAAFAVVTHALLRECQQQFAMLESQLGLYAAIARLPERQCDVIVLRHVIGYSDAQIGALLGVDEVTVRSYASPRQAQARCGARYRSGKSQGELTMSHTHSAGRRETVETLLSAAAAVAGIDGPAGLYGLGGPTPPGGPHRIGSPYRRAPSRRTERGRPGFRAGPTGRRRAAIRAPGTRPPMNSSWPARWW</sequence>
<dbReference type="EMBL" id="CP110636">
    <property type="protein sequence ID" value="UZJ32459.1"/>
    <property type="molecule type" value="Genomic_DNA"/>
</dbReference>
<feature type="compositionally biased region" description="Polar residues" evidence="5">
    <location>
        <begin position="209"/>
        <end position="221"/>
    </location>
</feature>
<evidence type="ECO:0000313" key="8">
    <source>
        <dbReference type="Proteomes" id="UP001164959"/>
    </source>
</evidence>
<evidence type="ECO:0000256" key="4">
    <source>
        <dbReference type="ARBA" id="ARBA00023163"/>
    </source>
</evidence>
<keyword evidence="3" id="KW-0731">Sigma factor</keyword>
<dbReference type="InterPro" id="IPR013324">
    <property type="entry name" value="RNA_pol_sigma_r3/r4-like"/>
</dbReference>
<comment type="similarity">
    <text evidence="1">Belongs to the sigma-70 factor family. ECF subfamily.</text>
</comment>
<dbReference type="PANTHER" id="PTHR43133:SF25">
    <property type="entry name" value="RNA POLYMERASE SIGMA FACTOR RFAY-RELATED"/>
    <property type="match status" value="1"/>
</dbReference>
<feature type="region of interest" description="Disordered" evidence="5">
    <location>
        <begin position="255"/>
        <end position="312"/>
    </location>
</feature>
<evidence type="ECO:0000256" key="1">
    <source>
        <dbReference type="ARBA" id="ARBA00010641"/>
    </source>
</evidence>
<dbReference type="InterPro" id="IPR036388">
    <property type="entry name" value="WH-like_DNA-bd_sf"/>
</dbReference>
<evidence type="ECO:0000256" key="5">
    <source>
        <dbReference type="SAM" id="MobiDB-lite"/>
    </source>
</evidence>
<dbReference type="Pfam" id="PF08281">
    <property type="entry name" value="Sigma70_r4_2"/>
    <property type="match status" value="1"/>
</dbReference>
<accession>A0ABY6PF22</accession>
<keyword evidence="8" id="KW-1185">Reference proteome</keyword>
<feature type="domain" description="RNA polymerase sigma factor 70 region 4 type 2" evidence="6">
    <location>
        <begin position="150"/>
        <end position="193"/>
    </location>
</feature>
<name>A0ABY6PF22_9ACTN</name>
<keyword evidence="2" id="KW-0805">Transcription regulation</keyword>
<protein>
    <submittedName>
        <fullName evidence="7">Sigma-70 family RNA polymerase sigma factor</fullName>
    </submittedName>
</protein>
<evidence type="ECO:0000259" key="6">
    <source>
        <dbReference type="Pfam" id="PF08281"/>
    </source>
</evidence>
<organism evidence="7 8">
    <name type="scientific">Streptomyces endophytica</name>
    <dbReference type="NCBI Taxonomy" id="2991496"/>
    <lineage>
        <taxon>Bacteria</taxon>
        <taxon>Bacillati</taxon>
        <taxon>Actinomycetota</taxon>
        <taxon>Actinomycetes</taxon>
        <taxon>Kitasatosporales</taxon>
        <taxon>Streptomycetaceae</taxon>
        <taxon>Streptomyces</taxon>
    </lineage>
</organism>
<proteinExistence type="inferred from homology"/>
<dbReference type="InterPro" id="IPR039425">
    <property type="entry name" value="RNA_pol_sigma-70-like"/>
</dbReference>
<dbReference type="RefSeq" id="WP_265363701.1">
    <property type="nucleotide sequence ID" value="NZ_CP110636.1"/>
</dbReference>
<dbReference type="InterPro" id="IPR013249">
    <property type="entry name" value="RNA_pol_sigma70_r4_t2"/>
</dbReference>
<keyword evidence="4" id="KW-0804">Transcription</keyword>
<dbReference type="PANTHER" id="PTHR43133">
    <property type="entry name" value="RNA POLYMERASE ECF-TYPE SIGMA FACTO"/>
    <property type="match status" value="1"/>
</dbReference>
<gene>
    <name evidence="7" type="ORF">OJ254_21980</name>
</gene>
<dbReference type="Gene3D" id="1.10.10.10">
    <property type="entry name" value="Winged helix-like DNA-binding domain superfamily/Winged helix DNA-binding domain"/>
    <property type="match status" value="1"/>
</dbReference>
<feature type="compositionally biased region" description="Polar residues" evidence="5">
    <location>
        <begin position="302"/>
        <end position="312"/>
    </location>
</feature>
<evidence type="ECO:0000256" key="2">
    <source>
        <dbReference type="ARBA" id="ARBA00023015"/>
    </source>
</evidence>
<dbReference type="SUPFAM" id="SSF88659">
    <property type="entry name" value="Sigma3 and sigma4 domains of RNA polymerase sigma factors"/>
    <property type="match status" value="1"/>
</dbReference>
<feature type="region of interest" description="Disordered" evidence="5">
    <location>
        <begin position="203"/>
        <end position="224"/>
    </location>
</feature>
<evidence type="ECO:0000313" key="7">
    <source>
        <dbReference type="EMBL" id="UZJ32459.1"/>
    </source>
</evidence>
<dbReference type="Proteomes" id="UP001164959">
    <property type="component" value="Chromosome"/>
</dbReference>
<reference evidence="7" key="1">
    <citation type="submission" date="2022-11" db="EMBL/GenBank/DDBJ databases">
        <title>Identification and genomic analyses of a novel endophytic actinobacterium Streptomyces endophytica sp. nov. with potential for biocontrol of Yam anthracnose.</title>
        <authorList>
            <person name="Huang X."/>
        </authorList>
    </citation>
    <scope>NUCLEOTIDE SEQUENCE</scope>
    <source>
        <strain evidence="7">HNM0140</strain>
    </source>
</reference>
<evidence type="ECO:0000256" key="3">
    <source>
        <dbReference type="ARBA" id="ARBA00023082"/>
    </source>
</evidence>